<dbReference type="PANTHER" id="PTHR23116">
    <property type="entry name" value="PDZ DOMAIN CONTAINING WHIRLIN AND HARMONIN-RELATED"/>
    <property type="match status" value="1"/>
</dbReference>
<dbReference type="RefSeq" id="XP_036366797.1">
    <property type="nucleotide sequence ID" value="XM_036510904.1"/>
</dbReference>
<evidence type="ECO:0000313" key="7">
    <source>
        <dbReference type="RefSeq" id="XP_036366797.1"/>
    </source>
</evidence>
<comment type="subcellular location">
    <subcellularLocation>
        <location evidence="1">Cell projection</location>
    </subcellularLocation>
</comment>
<name>A0A7E6FIT4_9MOLL</name>
<feature type="compositionally biased region" description="Low complexity" evidence="4">
    <location>
        <begin position="176"/>
        <end position="188"/>
    </location>
</feature>
<dbReference type="GO" id="GO:0005886">
    <property type="term" value="C:plasma membrane"/>
    <property type="evidence" value="ECO:0007669"/>
    <property type="project" value="TreeGrafter"/>
</dbReference>
<gene>
    <name evidence="7" type="primary">LOC115221606</name>
</gene>
<sequence length="643" mass="73549">MVLILLVTFAEPLSYSQIKLISYLKKKFQRYSKKTLYSTRIMEKGHSELVLWQLSQKLLGDNENKQFKYFFTEFQRNHSVPMLCTRLKPLINTSERLVLLVEMSYLVPNHLSDDYHRICSLEFANYSQALQACRPGTLPRTERSRVIAQDSSGKTRIVSQGNLKKLIINRSPDLQSSNRSSSMHNSNKSYDEFDDAVESVFLDNNISPKSHRKFEDYNNMRNWQEADLRTDSRRSSGRNYNNGIRYKKDEVTVYEDKGLTISKISNNPGELGKRTHLVHLVRQSGNCSLGMSLKGGIDENTPISVDWVEEGSLADMQGLRRGDHILEVNGHDFRYITHEAAVKIMLLATEMNILVDSSFAGSLREVSNQSLIHDYREENAIIYPSPQGRIGCVITRDGFSANEVIVKKVMANSPASSAGLNVGDHILKIDGIDVSLLTEKQIISLMTSSKKVKLTLTRSHRNGDDLAFSSTRSSMDFHHDRPFHMSRTYSSEHLYPSYSGSDYGAYGHNYPRSPKMMKHLSSSQPHMWYHKSTTTSRSDLSSPSRSFRPISANIPRASPNANYLRAVSSHFDDMHLSNSYSYYDPHLGSPMTKFPGRIYQSRSLSNLNRPFQREDYARKYKYKNAKHNSNSQHFFADDSWPLY</sequence>
<dbReference type="InterPro" id="IPR051844">
    <property type="entry name" value="USH2_Complex_Protein"/>
</dbReference>
<evidence type="ECO:0000256" key="4">
    <source>
        <dbReference type="SAM" id="MobiDB-lite"/>
    </source>
</evidence>
<dbReference type="PANTHER" id="PTHR23116:SF29">
    <property type="entry name" value="PDZ DOMAIN-CONTAINING PROTEIN 7"/>
    <property type="match status" value="1"/>
</dbReference>
<evidence type="ECO:0000256" key="3">
    <source>
        <dbReference type="ARBA" id="ARBA00023273"/>
    </source>
</evidence>
<proteinExistence type="predicted"/>
<keyword evidence="2" id="KW-0677">Repeat</keyword>
<dbReference type="PROSITE" id="PS50106">
    <property type="entry name" value="PDZ"/>
    <property type="match status" value="2"/>
</dbReference>
<dbReference type="Gene3D" id="1.20.1160.20">
    <property type="match status" value="1"/>
</dbReference>
<dbReference type="AlphaFoldDB" id="A0A7E6FIT4"/>
<feature type="domain" description="PDZ" evidence="5">
    <location>
        <begin position="277"/>
        <end position="345"/>
    </location>
</feature>
<evidence type="ECO:0000313" key="6">
    <source>
        <dbReference type="Proteomes" id="UP000515154"/>
    </source>
</evidence>
<evidence type="ECO:0000259" key="5">
    <source>
        <dbReference type="PROSITE" id="PS50106"/>
    </source>
</evidence>
<keyword evidence="6" id="KW-1185">Reference proteome</keyword>
<feature type="region of interest" description="Disordered" evidence="4">
    <location>
        <begin position="169"/>
        <end position="189"/>
    </location>
</feature>
<organism evidence="6 7">
    <name type="scientific">Octopus sinensis</name>
    <name type="common">East Asian common octopus</name>
    <dbReference type="NCBI Taxonomy" id="2607531"/>
    <lineage>
        <taxon>Eukaryota</taxon>
        <taxon>Metazoa</taxon>
        <taxon>Spiralia</taxon>
        <taxon>Lophotrochozoa</taxon>
        <taxon>Mollusca</taxon>
        <taxon>Cephalopoda</taxon>
        <taxon>Coleoidea</taxon>
        <taxon>Octopodiformes</taxon>
        <taxon>Octopoda</taxon>
        <taxon>Incirrata</taxon>
        <taxon>Octopodidae</taxon>
        <taxon>Octopus</taxon>
    </lineage>
</organism>
<evidence type="ECO:0000256" key="2">
    <source>
        <dbReference type="ARBA" id="ARBA00022737"/>
    </source>
</evidence>
<dbReference type="SUPFAM" id="SSF50156">
    <property type="entry name" value="PDZ domain-like"/>
    <property type="match status" value="2"/>
</dbReference>
<protein>
    <submittedName>
        <fullName evidence="7">Uncharacterized protein LOC115221606 isoform X1</fullName>
    </submittedName>
</protein>
<accession>A0A7E6FIT4</accession>
<dbReference type="Proteomes" id="UP000515154">
    <property type="component" value="Linkage group LG18"/>
</dbReference>
<dbReference type="GO" id="GO:0042995">
    <property type="term" value="C:cell projection"/>
    <property type="evidence" value="ECO:0007669"/>
    <property type="project" value="UniProtKB-SubCell"/>
</dbReference>
<feature type="domain" description="PDZ" evidence="5">
    <location>
        <begin position="398"/>
        <end position="460"/>
    </location>
</feature>
<dbReference type="InterPro" id="IPR036034">
    <property type="entry name" value="PDZ_sf"/>
</dbReference>
<dbReference type="SMART" id="SM00228">
    <property type="entry name" value="PDZ"/>
    <property type="match status" value="2"/>
</dbReference>
<keyword evidence="3" id="KW-0966">Cell projection</keyword>
<dbReference type="InterPro" id="IPR001478">
    <property type="entry name" value="PDZ"/>
</dbReference>
<dbReference type="Pfam" id="PF00595">
    <property type="entry name" value="PDZ"/>
    <property type="match status" value="2"/>
</dbReference>
<evidence type="ECO:0000256" key="1">
    <source>
        <dbReference type="ARBA" id="ARBA00004316"/>
    </source>
</evidence>
<reference evidence="7" key="1">
    <citation type="submission" date="2025-08" db="UniProtKB">
        <authorList>
            <consortium name="RefSeq"/>
        </authorList>
    </citation>
    <scope>IDENTIFICATION</scope>
</reference>
<dbReference type="Gene3D" id="2.30.42.10">
    <property type="match status" value="2"/>
</dbReference>